<accession>A0A848H7Y8</accession>
<dbReference type="AlphaFoldDB" id="A0A848H7Y8"/>
<evidence type="ECO:0000313" key="2">
    <source>
        <dbReference type="EMBL" id="NML43788.1"/>
    </source>
</evidence>
<organism evidence="2 3">
    <name type="scientific">Ramlibacter agri</name>
    <dbReference type="NCBI Taxonomy" id="2728837"/>
    <lineage>
        <taxon>Bacteria</taxon>
        <taxon>Pseudomonadati</taxon>
        <taxon>Pseudomonadota</taxon>
        <taxon>Betaproteobacteria</taxon>
        <taxon>Burkholderiales</taxon>
        <taxon>Comamonadaceae</taxon>
        <taxon>Ramlibacter</taxon>
    </lineage>
</organism>
<dbReference type="Proteomes" id="UP000541185">
    <property type="component" value="Unassembled WGS sequence"/>
</dbReference>
<evidence type="ECO:0008006" key="4">
    <source>
        <dbReference type="Google" id="ProtNLM"/>
    </source>
</evidence>
<protein>
    <recommendedName>
        <fullName evidence="4">Ubiquinone biosynthesis protein UbiJ</fullName>
    </recommendedName>
</protein>
<comment type="caution">
    <text evidence="2">The sequence shown here is derived from an EMBL/GenBank/DDBJ whole genome shotgun (WGS) entry which is preliminary data.</text>
</comment>
<dbReference type="GO" id="GO:0006744">
    <property type="term" value="P:ubiquinone biosynthetic process"/>
    <property type="evidence" value="ECO:0007669"/>
    <property type="project" value="InterPro"/>
</dbReference>
<evidence type="ECO:0000313" key="3">
    <source>
        <dbReference type="Proteomes" id="UP000541185"/>
    </source>
</evidence>
<dbReference type="PANTHER" id="PTHR38693:SF1">
    <property type="entry name" value="UBIQUINONE BIOSYNTHESIS ACCESSORY FACTOR UBIJ"/>
    <property type="match status" value="1"/>
</dbReference>
<reference evidence="2 3" key="1">
    <citation type="submission" date="2020-04" db="EMBL/GenBank/DDBJ databases">
        <title>Ramlibacter sp. G-1-2-2 isolated from soil.</title>
        <authorList>
            <person name="Dahal R.H."/>
        </authorList>
    </citation>
    <scope>NUCLEOTIDE SEQUENCE [LARGE SCALE GENOMIC DNA]</scope>
    <source>
        <strain evidence="2 3">G-1-2-2</strain>
    </source>
</reference>
<feature type="region of interest" description="Disordered" evidence="1">
    <location>
        <begin position="170"/>
        <end position="192"/>
    </location>
</feature>
<gene>
    <name evidence="2" type="ORF">HHL11_08510</name>
</gene>
<name>A0A848H7Y8_9BURK</name>
<keyword evidence="3" id="KW-1185">Reference proteome</keyword>
<evidence type="ECO:0000256" key="1">
    <source>
        <dbReference type="SAM" id="MobiDB-lite"/>
    </source>
</evidence>
<dbReference type="RefSeq" id="WP_169417973.1">
    <property type="nucleotide sequence ID" value="NZ_JABBFX010000001.1"/>
</dbReference>
<proteinExistence type="predicted"/>
<dbReference type="EMBL" id="JABBFX010000001">
    <property type="protein sequence ID" value="NML43788.1"/>
    <property type="molecule type" value="Genomic_DNA"/>
</dbReference>
<sequence>MSATSPASFFDQLFDRVGQLLQPPPWLVEELQRRLVLTLNHVLQQEPEAQARLKRQSGRMVEARWRVFTVRLQATPAGLLDLGSPNQVPDLLLTVTEDSPFALATGAVRGEKPAIRIEGDVQLAAEVQWLVDHVRWDIEEDLARVFGDAPAHAIGQVLRRMGEAVRRFAGGAQASGPDNGTVPPAGPGQAGG</sequence>
<dbReference type="PANTHER" id="PTHR38693">
    <property type="entry name" value="UBIQUINONE BIOSYNTHESIS PROTEIN UBIJ"/>
    <property type="match status" value="1"/>
</dbReference>
<dbReference type="InterPro" id="IPR038989">
    <property type="entry name" value="UbiJ"/>
</dbReference>